<dbReference type="EMBL" id="LGTW01000005">
    <property type="protein sequence ID" value="KWX24479.1"/>
    <property type="molecule type" value="Genomic_DNA"/>
</dbReference>
<dbReference type="STRING" id="59750.AWC31_05505"/>
<evidence type="ECO:0000313" key="1">
    <source>
        <dbReference type="EMBL" id="KWX24479.1"/>
    </source>
</evidence>
<reference evidence="1 2" key="1">
    <citation type="submission" date="2015-07" db="EMBL/GenBank/DDBJ databases">
        <title>A draft genome sequence of Mycobacterium wolinskyi.</title>
        <authorList>
            <person name="de Man T.J."/>
            <person name="Perry K.A."/>
            <person name="Coulliette A.D."/>
            <person name="Jensen B."/>
            <person name="Toney N.C."/>
            <person name="Limbago B.M."/>
            <person name="Noble-Wang J."/>
        </authorList>
    </citation>
    <scope>NUCLEOTIDE SEQUENCE [LARGE SCALE GENOMIC DNA]</scope>
    <source>
        <strain evidence="1 2">CDC_01</strain>
    </source>
</reference>
<organism evidence="1 2">
    <name type="scientific">Mycolicibacterium wolinskyi</name>
    <dbReference type="NCBI Taxonomy" id="59750"/>
    <lineage>
        <taxon>Bacteria</taxon>
        <taxon>Bacillati</taxon>
        <taxon>Actinomycetota</taxon>
        <taxon>Actinomycetes</taxon>
        <taxon>Mycobacteriales</taxon>
        <taxon>Mycobacteriaceae</taxon>
        <taxon>Mycolicibacterium</taxon>
    </lineage>
</organism>
<dbReference type="PATRIC" id="fig|59750.3.peg.5982"/>
<sequence length="247" mass="27431">MALLDDIMNAAGGLDRWRAGQQVLGTLESSGSLFEIKQMPGRSKRKFAVAMREVWAAVWPAGDTSHVEFTADGTALVAEDGTELARRHNVRDTFAGHILESPWNPLQRAYFSGYALWNYLNLPFLLTLPGVHTYAIEPIGTGDRRLVGLGATLPAGLPSHCRRQQFYFGPDLLLARHGYHLDIAGRIPVIQYVEDHVDVDGLKIPTTRRAYLRDDRSQPRSQLPLVSLGFTDLRVTSRDSATAVRNP</sequence>
<proteinExistence type="predicted"/>
<accession>A0A132PQ70</accession>
<dbReference type="AlphaFoldDB" id="A0A132PQ70"/>
<dbReference type="Proteomes" id="UP000070612">
    <property type="component" value="Unassembled WGS sequence"/>
</dbReference>
<evidence type="ECO:0000313" key="2">
    <source>
        <dbReference type="Proteomes" id="UP000070612"/>
    </source>
</evidence>
<keyword evidence="2" id="KW-1185">Reference proteome</keyword>
<gene>
    <name evidence="1" type="ORF">AFM11_09720</name>
</gene>
<name>A0A132PQ70_9MYCO</name>
<dbReference type="RefSeq" id="WP_067847922.1">
    <property type="nucleotide sequence ID" value="NZ_LGTW01000005.1"/>
</dbReference>
<comment type="caution">
    <text evidence="1">The sequence shown here is derived from an EMBL/GenBank/DDBJ whole genome shotgun (WGS) entry which is preliminary data.</text>
</comment>
<protein>
    <submittedName>
        <fullName evidence="1">Uncharacterized protein</fullName>
    </submittedName>
</protein>